<keyword evidence="2" id="KW-1185">Reference proteome</keyword>
<evidence type="ECO:0000313" key="1">
    <source>
        <dbReference type="EMBL" id="ELY52975.1"/>
    </source>
</evidence>
<dbReference type="EMBL" id="AOHZ01000071">
    <property type="protein sequence ID" value="ELY52975.1"/>
    <property type="molecule type" value="Genomic_DNA"/>
</dbReference>
<dbReference type="AlphaFoldDB" id="L9WU41"/>
<proteinExistence type="predicted"/>
<comment type="caution">
    <text evidence="1">The sequence shown here is derived from an EMBL/GenBank/DDBJ whole genome shotgun (WGS) entry which is preliminary data.</text>
</comment>
<organism evidence="1 2">
    <name type="scientific">Natronolimnohabitans innermongolicus JCM 12255</name>
    <dbReference type="NCBI Taxonomy" id="1227499"/>
    <lineage>
        <taxon>Archaea</taxon>
        <taxon>Methanobacteriati</taxon>
        <taxon>Methanobacteriota</taxon>
        <taxon>Stenosarchaea group</taxon>
        <taxon>Halobacteria</taxon>
        <taxon>Halobacteriales</taxon>
        <taxon>Natrialbaceae</taxon>
        <taxon>Natronolimnohabitans</taxon>
    </lineage>
</organism>
<dbReference type="OrthoDB" id="252614at2157"/>
<name>L9WU41_9EURY</name>
<dbReference type="Proteomes" id="UP000011602">
    <property type="component" value="Unassembled WGS sequence"/>
</dbReference>
<evidence type="ECO:0008006" key="3">
    <source>
        <dbReference type="Google" id="ProtNLM"/>
    </source>
</evidence>
<gene>
    <name evidence="1" type="ORF">C493_15298</name>
</gene>
<sequence length="66" mass="7283">MGSDALLDRLESHDRCSGALAVGRARDWEWAPPLALGNCCASRYVERAETADRAALREFLEVYDGV</sequence>
<reference evidence="1 2" key="1">
    <citation type="journal article" date="2014" name="PLoS Genet.">
        <title>Phylogenetically driven sequencing of extremely halophilic archaea reveals strategies for static and dynamic osmo-response.</title>
        <authorList>
            <person name="Becker E.A."/>
            <person name="Seitzer P.M."/>
            <person name="Tritt A."/>
            <person name="Larsen D."/>
            <person name="Krusor M."/>
            <person name="Yao A.I."/>
            <person name="Wu D."/>
            <person name="Madern D."/>
            <person name="Eisen J.A."/>
            <person name="Darling A.E."/>
            <person name="Facciotti M.T."/>
        </authorList>
    </citation>
    <scope>NUCLEOTIDE SEQUENCE [LARGE SCALE GENOMIC DNA]</scope>
    <source>
        <strain evidence="1 2">JCM 12255</strain>
    </source>
</reference>
<protein>
    <recommendedName>
        <fullName evidence="3">GNAT family N-acetyltransferase</fullName>
    </recommendedName>
</protein>
<accession>L9WU41</accession>
<evidence type="ECO:0000313" key="2">
    <source>
        <dbReference type="Proteomes" id="UP000011602"/>
    </source>
</evidence>
<dbReference type="RefSeq" id="WP_007260325.1">
    <property type="nucleotide sequence ID" value="NZ_AOHZ01000071.1"/>
</dbReference>
<dbReference type="STRING" id="1227499.C493_15298"/>